<accession>W7QSF0</accession>
<sequence length="234" mass="25526">MSLTPKNIVVFGASGALGQAFVQLFKTHYPAAQVYPFSRQSAQYRVDYESEQSIANAAEIAAQNGSIDLVVVATGILHTEDISPEKSLKNLSAESLTQIFQANTVTPALIAKHFLPKLNKHQPSIFAVLSARVGSISDNRLGGWYAYRASKAALNMLVKTASIEMARTHKHAMVLGLHPGTVDSVLSKPFQKNVAPEKLFSAQFSVEKLWQVLQQQTPHDSGKCLAWDGQQILP</sequence>
<dbReference type="InterPro" id="IPR002347">
    <property type="entry name" value="SDR_fam"/>
</dbReference>
<keyword evidence="2" id="KW-1185">Reference proteome</keyword>
<dbReference type="eggNOG" id="COG1028">
    <property type="taxonomic scope" value="Bacteria"/>
</dbReference>
<dbReference type="AlphaFoldDB" id="W7QSF0"/>
<dbReference type="OrthoDB" id="9785826at2"/>
<dbReference type="PANTHER" id="PTHR43544:SF12">
    <property type="entry name" value="NAD(P)-BINDING ROSSMANN-FOLD SUPERFAMILY PROTEIN"/>
    <property type="match status" value="1"/>
</dbReference>
<proteinExistence type="predicted"/>
<reference evidence="1 2" key="1">
    <citation type="journal article" date="2014" name="Genome Announc.">
        <title>Draft Genome Sequence of the Agar-Degrading Bacterium Catenovulum sp. Strain DS-2, Isolated from Intestines of Haliotis diversicolor.</title>
        <authorList>
            <person name="Shan D."/>
            <person name="Li X."/>
            <person name="Gu Z."/>
            <person name="Wei G."/>
            <person name="Gao Z."/>
            <person name="Shao Z."/>
        </authorList>
    </citation>
    <scope>NUCLEOTIDE SEQUENCE [LARGE SCALE GENOMIC DNA]</scope>
    <source>
        <strain evidence="1 2">DS-2</strain>
    </source>
</reference>
<dbReference type="GO" id="GO:0005737">
    <property type="term" value="C:cytoplasm"/>
    <property type="evidence" value="ECO:0007669"/>
    <property type="project" value="TreeGrafter"/>
</dbReference>
<dbReference type="GO" id="GO:0016491">
    <property type="term" value="F:oxidoreductase activity"/>
    <property type="evidence" value="ECO:0007669"/>
    <property type="project" value="TreeGrafter"/>
</dbReference>
<dbReference type="SUPFAM" id="SSF51735">
    <property type="entry name" value="NAD(P)-binding Rossmann-fold domains"/>
    <property type="match status" value="1"/>
</dbReference>
<dbReference type="PRINTS" id="PR00081">
    <property type="entry name" value="GDHRDH"/>
</dbReference>
<dbReference type="Proteomes" id="UP000019276">
    <property type="component" value="Unassembled WGS sequence"/>
</dbReference>
<gene>
    <name evidence="1" type="ORF">DS2_02173</name>
</gene>
<organism evidence="1 2">
    <name type="scientific">Catenovulum agarivorans DS-2</name>
    <dbReference type="NCBI Taxonomy" id="1328313"/>
    <lineage>
        <taxon>Bacteria</taxon>
        <taxon>Pseudomonadati</taxon>
        <taxon>Pseudomonadota</taxon>
        <taxon>Gammaproteobacteria</taxon>
        <taxon>Alteromonadales</taxon>
        <taxon>Alteromonadaceae</taxon>
        <taxon>Catenovulum</taxon>
    </lineage>
</organism>
<evidence type="ECO:0000313" key="1">
    <source>
        <dbReference type="EMBL" id="EWH11952.1"/>
    </source>
</evidence>
<dbReference type="PANTHER" id="PTHR43544">
    <property type="entry name" value="SHORT-CHAIN DEHYDROGENASE/REDUCTASE"/>
    <property type="match status" value="1"/>
</dbReference>
<dbReference type="STRING" id="1328313.DS2_02173"/>
<dbReference type="EMBL" id="ARZY01000002">
    <property type="protein sequence ID" value="EWH11952.1"/>
    <property type="molecule type" value="Genomic_DNA"/>
</dbReference>
<dbReference type="Pfam" id="PF00106">
    <property type="entry name" value="adh_short"/>
    <property type="match status" value="1"/>
</dbReference>
<evidence type="ECO:0000313" key="2">
    <source>
        <dbReference type="Proteomes" id="UP000019276"/>
    </source>
</evidence>
<comment type="caution">
    <text evidence="1">The sequence shown here is derived from an EMBL/GenBank/DDBJ whole genome shotgun (WGS) entry which is preliminary data.</text>
</comment>
<name>W7QSF0_9ALTE</name>
<dbReference type="PATRIC" id="fig|1328313.3.peg.451"/>
<dbReference type="InterPro" id="IPR036291">
    <property type="entry name" value="NAD(P)-bd_dom_sf"/>
</dbReference>
<dbReference type="InterPro" id="IPR051468">
    <property type="entry name" value="Fungal_SecMetab_SDRs"/>
</dbReference>
<dbReference type="RefSeq" id="WP_035012972.1">
    <property type="nucleotide sequence ID" value="NZ_ARZY01000002.1"/>
</dbReference>
<protein>
    <submittedName>
        <fullName evidence="1">Short-chain alcohol dehydrogenase</fullName>
    </submittedName>
</protein>
<dbReference type="Gene3D" id="3.40.50.720">
    <property type="entry name" value="NAD(P)-binding Rossmann-like Domain"/>
    <property type="match status" value="1"/>
</dbReference>